<dbReference type="InterPro" id="IPR048349">
    <property type="entry name" value="CCDC22_N"/>
</dbReference>
<dbReference type="AlphaFoldDB" id="A0A067REK3"/>
<dbReference type="PANTHER" id="PTHR15668:SF4">
    <property type="entry name" value="COILED-COIL DOMAIN-CONTAINING PROTEIN 22"/>
    <property type="match status" value="1"/>
</dbReference>
<evidence type="ECO:0000259" key="1">
    <source>
        <dbReference type="Pfam" id="PF21674"/>
    </source>
</evidence>
<dbReference type="GO" id="GO:2000060">
    <property type="term" value="P:positive regulation of ubiquitin-dependent protein catabolic process"/>
    <property type="evidence" value="ECO:0007669"/>
    <property type="project" value="TreeGrafter"/>
</dbReference>
<dbReference type="EMBL" id="KK852511">
    <property type="protein sequence ID" value="KDR22311.1"/>
    <property type="molecule type" value="Genomic_DNA"/>
</dbReference>
<dbReference type="eggNOG" id="KOG1937">
    <property type="taxonomic scope" value="Eukaryota"/>
</dbReference>
<dbReference type="STRING" id="136037.A0A067REK3"/>
<proteinExistence type="predicted"/>
<dbReference type="Pfam" id="PF21674">
    <property type="entry name" value="CCDC22_N"/>
    <property type="match status" value="1"/>
</dbReference>
<protein>
    <submittedName>
        <fullName evidence="2">Coiled-coil domain-containing protein 22</fullName>
    </submittedName>
</protein>
<dbReference type="GO" id="GO:0097602">
    <property type="term" value="F:cullin family protein binding"/>
    <property type="evidence" value="ECO:0007669"/>
    <property type="project" value="TreeGrafter"/>
</dbReference>
<keyword evidence="3" id="KW-1185">Reference proteome</keyword>
<organism evidence="2 3">
    <name type="scientific">Zootermopsis nevadensis</name>
    <name type="common">Dampwood termite</name>
    <dbReference type="NCBI Taxonomy" id="136037"/>
    <lineage>
        <taxon>Eukaryota</taxon>
        <taxon>Metazoa</taxon>
        <taxon>Ecdysozoa</taxon>
        <taxon>Arthropoda</taxon>
        <taxon>Hexapoda</taxon>
        <taxon>Insecta</taxon>
        <taxon>Pterygota</taxon>
        <taxon>Neoptera</taxon>
        <taxon>Polyneoptera</taxon>
        <taxon>Dictyoptera</taxon>
        <taxon>Blattodea</taxon>
        <taxon>Blattoidea</taxon>
        <taxon>Termitoidae</taxon>
        <taxon>Termopsidae</taxon>
        <taxon>Zootermopsis</taxon>
    </lineage>
</organism>
<accession>A0A067REK3</accession>
<dbReference type="PANTHER" id="PTHR15668">
    <property type="entry name" value="JM1 PROTEIN"/>
    <property type="match status" value="1"/>
</dbReference>
<dbReference type="Proteomes" id="UP000027135">
    <property type="component" value="Unassembled WGS sequence"/>
</dbReference>
<dbReference type="InParanoid" id="A0A067REK3"/>
<name>A0A067REK3_ZOONE</name>
<evidence type="ECO:0000313" key="2">
    <source>
        <dbReference type="EMBL" id="KDR22311.1"/>
    </source>
</evidence>
<reference evidence="2 3" key="1">
    <citation type="journal article" date="2014" name="Nat. Commun.">
        <title>Molecular traces of alternative social organization in a termite genome.</title>
        <authorList>
            <person name="Terrapon N."/>
            <person name="Li C."/>
            <person name="Robertson H.M."/>
            <person name="Ji L."/>
            <person name="Meng X."/>
            <person name="Booth W."/>
            <person name="Chen Z."/>
            <person name="Childers C.P."/>
            <person name="Glastad K.M."/>
            <person name="Gokhale K."/>
            <person name="Gowin J."/>
            <person name="Gronenberg W."/>
            <person name="Hermansen R.A."/>
            <person name="Hu H."/>
            <person name="Hunt B.G."/>
            <person name="Huylmans A.K."/>
            <person name="Khalil S.M."/>
            <person name="Mitchell R.D."/>
            <person name="Munoz-Torres M.C."/>
            <person name="Mustard J.A."/>
            <person name="Pan H."/>
            <person name="Reese J.T."/>
            <person name="Scharf M.E."/>
            <person name="Sun F."/>
            <person name="Vogel H."/>
            <person name="Xiao J."/>
            <person name="Yang W."/>
            <person name="Yang Z."/>
            <person name="Yang Z."/>
            <person name="Zhou J."/>
            <person name="Zhu J."/>
            <person name="Brent C.S."/>
            <person name="Elsik C.G."/>
            <person name="Goodisman M.A."/>
            <person name="Liberles D.A."/>
            <person name="Roe R.M."/>
            <person name="Vargo E.L."/>
            <person name="Vilcinskas A."/>
            <person name="Wang J."/>
            <person name="Bornberg-Bauer E."/>
            <person name="Korb J."/>
            <person name="Zhang G."/>
            <person name="Liebig J."/>
        </authorList>
    </citation>
    <scope>NUCLEOTIDE SEQUENCE [LARGE SCALE GENOMIC DNA]</scope>
    <source>
        <tissue evidence="2">Whole organism</tissue>
    </source>
</reference>
<feature type="domain" description="CCDC22 N-terminal" evidence="1">
    <location>
        <begin position="22"/>
        <end position="81"/>
    </location>
</feature>
<sequence length="116" mass="13294">MLTEFIDFLKFIINKAHRHVPSKIDIEEDVESLKNFSTELVIEAAVRCLDVIQPGLGLPHSLPDSMSTRFRVGASIAQACKFNKKRRTRIITRKLNASYNMLKCCTPKEREMLQSN</sequence>
<gene>
    <name evidence="2" type="ORF">L798_01181</name>
</gene>
<evidence type="ECO:0000313" key="3">
    <source>
        <dbReference type="Proteomes" id="UP000027135"/>
    </source>
</evidence>
<dbReference type="InterPro" id="IPR008530">
    <property type="entry name" value="CCDC22"/>
</dbReference>